<name>A0A059KRR9_9BURK</name>
<comment type="caution">
    <text evidence="4">The sequence shown here is derived from an EMBL/GenBank/DDBJ whole genome shotgun (WGS) entry which is preliminary data.</text>
</comment>
<organism evidence="4 5">
    <name type="scientific">Sphaerotilus natans subsp. natans DSM 6575</name>
    <dbReference type="NCBI Taxonomy" id="1286631"/>
    <lineage>
        <taxon>Bacteria</taxon>
        <taxon>Pseudomonadati</taxon>
        <taxon>Pseudomonadota</taxon>
        <taxon>Betaproteobacteria</taxon>
        <taxon>Burkholderiales</taxon>
        <taxon>Sphaerotilaceae</taxon>
        <taxon>Sphaerotilus</taxon>
    </lineage>
</organism>
<protein>
    <submittedName>
        <fullName evidence="4">Aminoglycoside phosphotransferase</fullName>
    </submittedName>
</protein>
<dbReference type="eggNOG" id="COG3178">
    <property type="taxonomic scope" value="Bacteria"/>
</dbReference>
<dbReference type="Gene3D" id="3.90.1200.10">
    <property type="match status" value="1"/>
</dbReference>
<evidence type="ECO:0000259" key="3">
    <source>
        <dbReference type="Pfam" id="PF01636"/>
    </source>
</evidence>
<dbReference type="EMBL" id="AZRA01000005">
    <property type="protein sequence ID" value="KDB54187.1"/>
    <property type="molecule type" value="Genomic_DNA"/>
</dbReference>
<dbReference type="Proteomes" id="UP000026714">
    <property type="component" value="Unassembled WGS sequence"/>
</dbReference>
<keyword evidence="4" id="KW-0808">Transferase</keyword>
<keyword evidence="2" id="KW-0067">ATP-binding</keyword>
<dbReference type="SUPFAM" id="SSF56112">
    <property type="entry name" value="Protein kinase-like (PK-like)"/>
    <property type="match status" value="1"/>
</dbReference>
<dbReference type="PANTHER" id="PTHR33540:SF1">
    <property type="entry name" value="N-ACETYLMURAMATE_N-ACETYLGLUCOSAMINE KINASE"/>
    <property type="match status" value="1"/>
</dbReference>
<dbReference type="GO" id="GO:0005524">
    <property type="term" value="F:ATP binding"/>
    <property type="evidence" value="ECO:0007669"/>
    <property type="project" value="UniProtKB-KW"/>
</dbReference>
<evidence type="ECO:0000313" key="4">
    <source>
        <dbReference type="EMBL" id="KDB54187.1"/>
    </source>
</evidence>
<accession>A0A059KRR9</accession>
<proteinExistence type="predicted"/>
<dbReference type="PANTHER" id="PTHR33540">
    <property type="entry name" value="TRNA THREONYLCARBAMOYLADENOSINE BIOSYNTHESIS PROTEIN TSAE"/>
    <property type="match status" value="1"/>
</dbReference>
<dbReference type="InterPro" id="IPR002575">
    <property type="entry name" value="Aminoglycoside_PTrfase"/>
</dbReference>
<dbReference type="RefSeq" id="WP_375130789.1">
    <property type="nucleotide sequence ID" value="NZ_AZRA01000005.1"/>
</dbReference>
<keyword evidence="5" id="KW-1185">Reference proteome</keyword>
<keyword evidence="1" id="KW-0547">Nucleotide-binding</keyword>
<dbReference type="InterPro" id="IPR011009">
    <property type="entry name" value="Kinase-like_dom_sf"/>
</dbReference>
<dbReference type="AlphaFoldDB" id="A0A059KRR9"/>
<dbReference type="PATRIC" id="fig|1286631.3.peg.165"/>
<dbReference type="Gene3D" id="3.30.200.20">
    <property type="entry name" value="Phosphorylase Kinase, domain 1"/>
    <property type="match status" value="1"/>
</dbReference>
<evidence type="ECO:0000313" key="5">
    <source>
        <dbReference type="Proteomes" id="UP000026714"/>
    </source>
</evidence>
<feature type="domain" description="Aminoglycoside phosphotransferase" evidence="3">
    <location>
        <begin position="49"/>
        <end position="286"/>
    </location>
</feature>
<reference evidence="4 5" key="1">
    <citation type="journal article" date="2014" name="FEMS Microbiol. Ecol.">
        <title>Sphaerotilus natans encrusted with nanoball-shaped Fe(III) oxide minerals formed by nitrate-reducing mixotrophic Fe(II) oxidation.</title>
        <authorList>
            <person name="Park S."/>
            <person name="Kim D.H."/>
            <person name="Lee J.H."/>
            <person name="Hur H.G."/>
        </authorList>
    </citation>
    <scope>NUCLEOTIDE SEQUENCE [LARGE SCALE GENOMIC DNA]</scope>
    <source>
        <strain evidence="4 5">DSM 6575</strain>
    </source>
</reference>
<dbReference type="Pfam" id="PF01636">
    <property type="entry name" value="APH"/>
    <property type="match status" value="1"/>
</dbReference>
<evidence type="ECO:0000256" key="1">
    <source>
        <dbReference type="ARBA" id="ARBA00022741"/>
    </source>
</evidence>
<dbReference type="GO" id="GO:0016740">
    <property type="term" value="F:transferase activity"/>
    <property type="evidence" value="ECO:0007669"/>
    <property type="project" value="UniProtKB-KW"/>
</dbReference>
<evidence type="ECO:0000256" key="2">
    <source>
        <dbReference type="ARBA" id="ARBA00022840"/>
    </source>
</evidence>
<dbReference type="STRING" id="34103.SAMN05421778_10281"/>
<gene>
    <name evidence="4" type="ORF">X805_01690</name>
</gene>
<sequence length="373" mass="41561">MTTAESQPTSPAPSSSSTEIAWSDDARRAAFAQWLAVQAAAHGLDAASVRPASADASFRRYFRVDAADGRGRSLVIMDAPPSHEDCRPFVQVAGLLGAAGLNAPEVLAWDEAQGFLLLTDLGARTLLAELQAQDFSTREGLKVADTLYRGALDALIGLQKIDAQAQVPAYDRALLRRELDLFPEWYVARHCGVTLDAKQTEQLEKCFELILKTCEAQPAVLVHRDFHSRNLMVNADGDATRPGILDFQDAVWGPVTYDVVSLLRDAYIGWDEAIQIDWAARYWERARKAGVPVQEDFGLFWRDLEWMGLQRHLKVLGIFARLSHRDGKDGYLKDLPKVWRDAHHVAMRYSVLTPLARLLEQLGDVKAEDGYTF</sequence>